<evidence type="ECO:0000256" key="1">
    <source>
        <dbReference type="ARBA" id="ARBA00000098"/>
    </source>
</evidence>
<dbReference type="EMBL" id="CP008889">
    <property type="protein sequence ID" value="AIF41466.1"/>
    <property type="molecule type" value="Genomic_DNA"/>
</dbReference>
<feature type="domain" description="ERAP1-like C-terminal" evidence="16">
    <location>
        <begin position="535"/>
        <end position="844"/>
    </location>
</feature>
<dbReference type="InterPro" id="IPR045357">
    <property type="entry name" value="Aminopeptidase_N-like_N"/>
</dbReference>
<dbReference type="SUPFAM" id="SSF55486">
    <property type="entry name" value="Metalloproteases ('zincins'), catalytic domain"/>
    <property type="match status" value="1"/>
</dbReference>
<dbReference type="GO" id="GO:0005737">
    <property type="term" value="C:cytoplasm"/>
    <property type="evidence" value="ECO:0007669"/>
    <property type="project" value="TreeGrafter"/>
</dbReference>
<dbReference type="GeneID" id="41841721"/>
<evidence type="ECO:0000256" key="5">
    <source>
        <dbReference type="ARBA" id="ARBA00015611"/>
    </source>
</evidence>
<dbReference type="HOGENOM" id="CLU_007335_1_1_11"/>
<evidence type="ECO:0000256" key="7">
    <source>
        <dbReference type="ARBA" id="ARBA00022670"/>
    </source>
</evidence>
<evidence type="ECO:0000259" key="16">
    <source>
        <dbReference type="Pfam" id="PF11838"/>
    </source>
</evidence>
<accession>A0A075JGX5</accession>
<dbReference type="InterPro" id="IPR027268">
    <property type="entry name" value="Peptidase_M4/M1_CTD_sf"/>
</dbReference>
<dbReference type="GO" id="GO:0008270">
    <property type="term" value="F:zinc ion binding"/>
    <property type="evidence" value="ECO:0007669"/>
    <property type="project" value="InterPro"/>
</dbReference>
<dbReference type="KEGG" id="dni:HX89_11560"/>
<dbReference type="NCBIfam" id="TIGR02412">
    <property type="entry name" value="pepN_strep_liv"/>
    <property type="match status" value="1"/>
</dbReference>
<dbReference type="eggNOG" id="COG0308">
    <property type="taxonomic scope" value="Bacteria"/>
</dbReference>
<feature type="region of interest" description="Disordered" evidence="14">
    <location>
        <begin position="166"/>
        <end position="186"/>
    </location>
</feature>
<comment type="similarity">
    <text evidence="3">Belongs to the peptidase M1 family.</text>
</comment>
<sequence>MPLAHNLTRETAQHRSRTVTLSDQSIHLDLTGAPTEAATFTSTSTLRLTCTEGAVSIDLVADAAPCVLLDGVELDANATSFEDSLVTVRGLTPGREHVVTVIAECHYSHTGEGLHRFRDPQDGETYLFTHFEPADARRVFACFDQPDLKTHFAISVTAPSHWLVRSNGAPESAEPAAASDETHGNTTTDLTLTTFTPTMPQSTYIVCVIAGPYALVEDEAVLSDGRRVPLSIMCRPAMRASLPSADMLRWTKAGLPWCERKFGCSYPWGTYDQIFVPEYNIGAMENPGLVTFNENYLKRGDATRSEREALATTLLHEMAHMWFGDLVTMPWWDDLWLKESFADFIGAQAASEVTEFDDAWATFGLGRKAWAYSADQLPTTHPIVADIPDVEAARANFDGITYAKGASVLRQLVAYAGEDAFYEGAALYFERHAFTNATLDDFLDALGEASGRDMTAWAQAWLQTSGPDTLEVAGGVITRRGDRTRPHRFHATAFDVEAPDASEAAAWHATGHAWLDLEGESDTLELPGELRGAVVLVDDEDWTYAKIAPSTEMLELFATQLCHLASATHRATAWGQLWQATRDARLPAETFVRAALTQLADEPSATIVDGAGRFAIAAITSYLPDAASRADWAQAFWRVAIDRADASTGTDLPGVWRRLALLVAALAPSVDDELRALLDAHTPFEPGQDERWSVLTSLAAHTRDDDARRDVDARLADERTRDTTQRGAAQALGATAALGLDDTKQAAWQRVDDASLTNEQVAALVAGFTHPASVELAGAYADSYLDHLETWWRERSQVIASRLVRGLFDTQPNTEAAEAWLASHPDAPGALRRIVVEEVDQLQRRRRAQAVSDGSRP</sequence>
<keyword evidence="7" id="KW-0645">Protease</keyword>
<dbReference type="InterPro" id="IPR050344">
    <property type="entry name" value="Peptidase_M1_aminopeptidases"/>
</dbReference>
<keyword evidence="11" id="KW-0482">Metalloprotease</keyword>
<dbReference type="GO" id="GO:0016020">
    <property type="term" value="C:membrane"/>
    <property type="evidence" value="ECO:0007669"/>
    <property type="project" value="TreeGrafter"/>
</dbReference>
<keyword evidence="8" id="KW-0479">Metal-binding</keyword>
<evidence type="ECO:0000259" key="15">
    <source>
        <dbReference type="Pfam" id="PF01433"/>
    </source>
</evidence>
<dbReference type="InterPro" id="IPR012778">
    <property type="entry name" value="Pept_M1_aminopeptidase"/>
</dbReference>
<dbReference type="CDD" id="cd09602">
    <property type="entry name" value="M1_APN"/>
    <property type="match status" value="1"/>
</dbReference>
<evidence type="ECO:0000256" key="10">
    <source>
        <dbReference type="ARBA" id="ARBA00022833"/>
    </source>
</evidence>
<dbReference type="RefSeq" id="WP_038569277.1">
    <property type="nucleotide sequence ID" value="NZ_CP008889.1"/>
</dbReference>
<dbReference type="PANTHER" id="PTHR11533:SF174">
    <property type="entry name" value="PUROMYCIN-SENSITIVE AMINOPEPTIDASE-RELATED"/>
    <property type="match status" value="1"/>
</dbReference>
<evidence type="ECO:0000256" key="9">
    <source>
        <dbReference type="ARBA" id="ARBA00022801"/>
    </source>
</evidence>
<keyword evidence="19" id="KW-1185">Reference proteome</keyword>
<dbReference type="InterPro" id="IPR001930">
    <property type="entry name" value="Peptidase_M1"/>
</dbReference>
<evidence type="ECO:0000259" key="17">
    <source>
        <dbReference type="Pfam" id="PF17900"/>
    </source>
</evidence>
<evidence type="ECO:0000256" key="3">
    <source>
        <dbReference type="ARBA" id="ARBA00010136"/>
    </source>
</evidence>
<evidence type="ECO:0000256" key="11">
    <source>
        <dbReference type="ARBA" id="ARBA00023049"/>
    </source>
</evidence>
<evidence type="ECO:0000256" key="4">
    <source>
        <dbReference type="ARBA" id="ARBA00012564"/>
    </source>
</evidence>
<protein>
    <recommendedName>
        <fullName evidence="5">Aminopeptidase N</fullName>
        <ecNumber evidence="4">3.4.11.2</ecNumber>
    </recommendedName>
    <alternativeName>
        <fullName evidence="12">Alanine aminopeptidase</fullName>
    </alternativeName>
    <alternativeName>
        <fullName evidence="13">Lysyl aminopeptidase</fullName>
    </alternativeName>
</protein>
<dbReference type="InterPro" id="IPR024571">
    <property type="entry name" value="ERAP1-like_C_dom"/>
</dbReference>
<dbReference type="InterPro" id="IPR014782">
    <property type="entry name" value="Peptidase_M1_dom"/>
</dbReference>
<evidence type="ECO:0000256" key="12">
    <source>
        <dbReference type="ARBA" id="ARBA00029811"/>
    </source>
</evidence>
<evidence type="ECO:0000256" key="13">
    <source>
        <dbReference type="ARBA" id="ARBA00031533"/>
    </source>
</evidence>
<feature type="domain" description="Aminopeptidase N-like N-terminal" evidence="17">
    <location>
        <begin position="108"/>
        <end position="204"/>
    </location>
</feature>
<evidence type="ECO:0000313" key="19">
    <source>
        <dbReference type="Proteomes" id="UP000027986"/>
    </source>
</evidence>
<feature type="domain" description="Peptidase M1 membrane alanine aminopeptidase" evidence="15">
    <location>
        <begin position="251"/>
        <end position="461"/>
    </location>
</feature>
<dbReference type="Gene3D" id="2.60.40.1730">
    <property type="entry name" value="tricorn interacting facor f3 domain"/>
    <property type="match status" value="1"/>
</dbReference>
<dbReference type="GO" id="GO:0005615">
    <property type="term" value="C:extracellular space"/>
    <property type="evidence" value="ECO:0007669"/>
    <property type="project" value="TreeGrafter"/>
</dbReference>
<dbReference type="PRINTS" id="PR00756">
    <property type="entry name" value="ALADIPTASE"/>
</dbReference>
<dbReference type="EC" id="3.4.11.2" evidence="4"/>
<dbReference type="GO" id="GO:0006508">
    <property type="term" value="P:proteolysis"/>
    <property type="evidence" value="ECO:0007669"/>
    <property type="project" value="UniProtKB-KW"/>
</dbReference>
<dbReference type="OrthoDB" id="100605at2"/>
<name>A0A075JGX5_9MICO</name>
<evidence type="ECO:0000256" key="14">
    <source>
        <dbReference type="SAM" id="MobiDB-lite"/>
    </source>
</evidence>
<dbReference type="Pfam" id="PF17900">
    <property type="entry name" value="Peptidase_M1_N"/>
    <property type="match status" value="1"/>
</dbReference>
<gene>
    <name evidence="18" type="ORF">HX89_11560</name>
</gene>
<dbReference type="GO" id="GO:0043171">
    <property type="term" value="P:peptide catabolic process"/>
    <property type="evidence" value="ECO:0007669"/>
    <property type="project" value="TreeGrafter"/>
</dbReference>
<comment type="catalytic activity">
    <reaction evidence="1">
        <text>Release of an N-terminal amino acid, Xaa-|-Yaa- from a peptide, amide or arylamide. Xaa is preferably Ala, but may be most amino acids including Pro (slow action). When a terminal hydrophobic residue is followed by a prolyl residue, the two may be released as an intact Xaa-Pro dipeptide.</text>
        <dbReference type="EC" id="3.4.11.2"/>
    </reaction>
</comment>
<dbReference type="PANTHER" id="PTHR11533">
    <property type="entry name" value="PROTEASE M1 ZINC METALLOPROTEASE"/>
    <property type="match status" value="1"/>
</dbReference>
<keyword evidence="6" id="KW-0031">Aminopeptidase</keyword>
<dbReference type="Proteomes" id="UP000027986">
    <property type="component" value="Chromosome"/>
</dbReference>
<comment type="cofactor">
    <cofactor evidence="2">
        <name>Zn(2+)</name>
        <dbReference type="ChEBI" id="CHEBI:29105"/>
    </cofactor>
</comment>
<evidence type="ECO:0000256" key="8">
    <source>
        <dbReference type="ARBA" id="ARBA00022723"/>
    </source>
</evidence>
<dbReference type="MEROPS" id="M01.012"/>
<proteinExistence type="inferred from homology"/>
<dbReference type="FunFam" id="1.10.390.10:FF:000004">
    <property type="entry name" value="Aminopeptidase N"/>
    <property type="match status" value="1"/>
</dbReference>
<dbReference type="GO" id="GO:0070006">
    <property type="term" value="F:metalloaminopeptidase activity"/>
    <property type="evidence" value="ECO:0007669"/>
    <property type="project" value="TreeGrafter"/>
</dbReference>
<evidence type="ECO:0000256" key="6">
    <source>
        <dbReference type="ARBA" id="ARBA00022438"/>
    </source>
</evidence>
<dbReference type="GO" id="GO:0016285">
    <property type="term" value="F:alanyl aminopeptidase activity"/>
    <property type="evidence" value="ECO:0007669"/>
    <property type="project" value="UniProtKB-EC"/>
</dbReference>
<dbReference type="Gene3D" id="1.10.390.10">
    <property type="entry name" value="Neutral Protease Domain 2"/>
    <property type="match status" value="1"/>
</dbReference>
<evidence type="ECO:0000256" key="2">
    <source>
        <dbReference type="ARBA" id="ARBA00001947"/>
    </source>
</evidence>
<dbReference type="GO" id="GO:0042277">
    <property type="term" value="F:peptide binding"/>
    <property type="evidence" value="ECO:0007669"/>
    <property type="project" value="TreeGrafter"/>
</dbReference>
<keyword evidence="9" id="KW-0378">Hydrolase</keyword>
<dbReference type="AlphaFoldDB" id="A0A075JGX5"/>
<evidence type="ECO:0000313" key="18">
    <source>
        <dbReference type="EMBL" id="AIF41466.1"/>
    </source>
</evidence>
<dbReference type="Pfam" id="PF11838">
    <property type="entry name" value="ERAP1_C"/>
    <property type="match status" value="1"/>
</dbReference>
<feature type="compositionally biased region" description="Low complexity" evidence="14">
    <location>
        <begin position="169"/>
        <end position="186"/>
    </location>
</feature>
<dbReference type="SUPFAM" id="SSF63737">
    <property type="entry name" value="Leukotriene A4 hydrolase N-terminal domain"/>
    <property type="match status" value="1"/>
</dbReference>
<dbReference type="InterPro" id="IPR042097">
    <property type="entry name" value="Aminopeptidase_N-like_N_sf"/>
</dbReference>
<dbReference type="Pfam" id="PF01433">
    <property type="entry name" value="Peptidase_M1"/>
    <property type="match status" value="1"/>
</dbReference>
<organism evidence="18 19">
    <name type="scientific">Dermacoccus nishinomiyaensis</name>
    <dbReference type="NCBI Taxonomy" id="1274"/>
    <lineage>
        <taxon>Bacteria</taxon>
        <taxon>Bacillati</taxon>
        <taxon>Actinomycetota</taxon>
        <taxon>Actinomycetes</taxon>
        <taxon>Micrococcales</taxon>
        <taxon>Dermacoccaceae</taxon>
        <taxon>Dermacoccus</taxon>
    </lineage>
</organism>
<reference evidence="18 19" key="1">
    <citation type="submission" date="2014-07" db="EMBL/GenBank/DDBJ databases">
        <title>Genome Sequencing of Dermacoccus nishinomiyaensis.</title>
        <authorList>
            <person name="Hong K.W."/>
            <person name="Chan K.G."/>
        </authorList>
    </citation>
    <scope>NUCLEOTIDE SEQUENCE [LARGE SCALE GENOMIC DNA]</scope>
    <source>
        <strain evidence="18 19">M25</strain>
    </source>
</reference>
<keyword evidence="10" id="KW-0862">Zinc</keyword>